<protein>
    <submittedName>
        <fullName evidence="4">GCN5-related N-acetyltransferase</fullName>
    </submittedName>
</protein>
<accession>A0A0F4KTY7</accession>
<feature type="domain" description="N-acetyltransferase" evidence="3">
    <location>
        <begin position="3"/>
        <end position="162"/>
    </location>
</feature>
<dbReference type="Gene3D" id="3.40.630.30">
    <property type="match status" value="1"/>
</dbReference>
<dbReference type="STRING" id="1218508.JG29_10880"/>
<dbReference type="PROSITE" id="PS51186">
    <property type="entry name" value="GNAT"/>
    <property type="match status" value="1"/>
</dbReference>
<dbReference type="Pfam" id="PF00583">
    <property type="entry name" value="Acetyltransf_1"/>
    <property type="match status" value="1"/>
</dbReference>
<dbReference type="GO" id="GO:0008080">
    <property type="term" value="F:N-acetyltransferase activity"/>
    <property type="evidence" value="ECO:0007669"/>
    <property type="project" value="UniProtKB-ARBA"/>
</dbReference>
<dbReference type="CDD" id="cd04301">
    <property type="entry name" value="NAT_SF"/>
    <property type="match status" value="1"/>
</dbReference>
<evidence type="ECO:0000256" key="2">
    <source>
        <dbReference type="ARBA" id="ARBA00023315"/>
    </source>
</evidence>
<keyword evidence="5" id="KW-1185">Reference proteome</keyword>
<sequence length="162" mass="18505">MKIHFRQVQPKDWEAIMKIENQGFSPAEAASRAAMKERIENIPETFIVAAKQEEILGYIVGPTFSQRYLADELYQHTLSNNKSDDYQTVLSLAVAQPYRRHKIGTQLLTQLAQVARSQKRQAITLTCLATLIPFYEANGYINEGLSASQHADEKWYNMVKNL</sequence>
<dbReference type="Proteomes" id="UP000033695">
    <property type="component" value="Unassembled WGS sequence"/>
</dbReference>
<organism evidence="4 5">
    <name type="scientific">Bombilactobacillus mellis</name>
    <dbReference type="NCBI Taxonomy" id="1218508"/>
    <lineage>
        <taxon>Bacteria</taxon>
        <taxon>Bacillati</taxon>
        <taxon>Bacillota</taxon>
        <taxon>Bacilli</taxon>
        <taxon>Lactobacillales</taxon>
        <taxon>Lactobacillaceae</taxon>
        <taxon>Bombilactobacillus</taxon>
    </lineage>
</organism>
<name>A0A0F4KTY7_9LACO</name>
<evidence type="ECO:0000313" key="5">
    <source>
        <dbReference type="Proteomes" id="UP000033695"/>
    </source>
</evidence>
<keyword evidence="1 4" id="KW-0808">Transferase</keyword>
<dbReference type="PANTHER" id="PTHR10908">
    <property type="entry name" value="SEROTONIN N-ACETYLTRANSFERASE"/>
    <property type="match status" value="1"/>
</dbReference>
<evidence type="ECO:0000259" key="3">
    <source>
        <dbReference type="PROSITE" id="PS51186"/>
    </source>
</evidence>
<dbReference type="InterPro" id="IPR000182">
    <property type="entry name" value="GNAT_dom"/>
</dbReference>
<dbReference type="PATRIC" id="fig|1218508.4.peg.1073"/>
<gene>
    <name evidence="4" type="ORF">JG29_10880</name>
</gene>
<dbReference type="InterPro" id="IPR051635">
    <property type="entry name" value="SNAT-like"/>
</dbReference>
<reference evidence="4 5" key="1">
    <citation type="submission" date="2014-12" db="EMBL/GenBank/DDBJ databases">
        <title>Comparative genomics of the lactic acid bacteria isolated from the honey bee gut.</title>
        <authorList>
            <person name="Ellegaard K.M."/>
            <person name="Tamarit D."/>
            <person name="Javelind E."/>
            <person name="Olofsson T."/>
            <person name="Andersson S.G."/>
            <person name="Vasquez A."/>
        </authorList>
    </citation>
    <scope>NUCLEOTIDE SEQUENCE [LARGE SCALE GENOMIC DNA]</scope>
    <source>
        <strain evidence="4 5">Hon2</strain>
    </source>
</reference>
<keyword evidence="2" id="KW-0012">Acyltransferase</keyword>
<dbReference type="RefSeq" id="WP_045922945.1">
    <property type="nucleotide sequence ID" value="NZ_JBHTHW010000008.1"/>
</dbReference>
<evidence type="ECO:0000256" key="1">
    <source>
        <dbReference type="ARBA" id="ARBA00022679"/>
    </source>
</evidence>
<dbReference type="AlphaFoldDB" id="A0A0F4KTY7"/>
<proteinExistence type="predicted"/>
<dbReference type="InterPro" id="IPR016181">
    <property type="entry name" value="Acyl_CoA_acyltransferase"/>
</dbReference>
<comment type="caution">
    <text evidence="4">The sequence shown here is derived from an EMBL/GenBank/DDBJ whole genome shotgun (WGS) entry which is preliminary data.</text>
</comment>
<dbReference type="OrthoDB" id="9800962at2"/>
<dbReference type="SUPFAM" id="SSF55729">
    <property type="entry name" value="Acyl-CoA N-acyltransferases (Nat)"/>
    <property type="match status" value="1"/>
</dbReference>
<dbReference type="PANTHER" id="PTHR10908:SF0">
    <property type="entry name" value="SEROTONIN N-ACETYLTRANSFERASE"/>
    <property type="match status" value="1"/>
</dbReference>
<dbReference type="EMBL" id="JXBZ01000008">
    <property type="protein sequence ID" value="KJY48681.1"/>
    <property type="molecule type" value="Genomic_DNA"/>
</dbReference>
<evidence type="ECO:0000313" key="4">
    <source>
        <dbReference type="EMBL" id="KJY48681.1"/>
    </source>
</evidence>
<dbReference type="HOGENOM" id="CLU_061829_2_0_9"/>